<name>A0A7S4J0Q2_9STRA</name>
<dbReference type="EMBL" id="HBKQ01027880">
    <property type="protein sequence ID" value="CAE2246162.1"/>
    <property type="molecule type" value="Transcribed_RNA"/>
</dbReference>
<proteinExistence type="predicted"/>
<feature type="signal peptide" evidence="1">
    <location>
        <begin position="1"/>
        <end position="18"/>
    </location>
</feature>
<protein>
    <submittedName>
        <fullName evidence="2">Uncharacterized protein</fullName>
    </submittedName>
</protein>
<organism evidence="2">
    <name type="scientific">Odontella aurita</name>
    <dbReference type="NCBI Taxonomy" id="265563"/>
    <lineage>
        <taxon>Eukaryota</taxon>
        <taxon>Sar</taxon>
        <taxon>Stramenopiles</taxon>
        <taxon>Ochrophyta</taxon>
        <taxon>Bacillariophyta</taxon>
        <taxon>Mediophyceae</taxon>
        <taxon>Biddulphiophycidae</taxon>
        <taxon>Eupodiscales</taxon>
        <taxon>Odontellaceae</taxon>
        <taxon>Odontella</taxon>
    </lineage>
</organism>
<reference evidence="2" key="1">
    <citation type="submission" date="2021-01" db="EMBL/GenBank/DDBJ databases">
        <authorList>
            <person name="Corre E."/>
            <person name="Pelletier E."/>
            <person name="Niang G."/>
            <person name="Scheremetjew M."/>
            <person name="Finn R."/>
            <person name="Kale V."/>
            <person name="Holt S."/>
            <person name="Cochrane G."/>
            <person name="Meng A."/>
            <person name="Brown T."/>
            <person name="Cohen L."/>
        </authorList>
    </citation>
    <scope>NUCLEOTIDE SEQUENCE</scope>
    <source>
        <strain evidence="2">Isolate 1302-5</strain>
    </source>
</reference>
<feature type="chain" id="PRO_5030674077" evidence="1">
    <location>
        <begin position="19"/>
        <end position="451"/>
    </location>
</feature>
<evidence type="ECO:0000313" key="2">
    <source>
        <dbReference type="EMBL" id="CAE2246162.1"/>
    </source>
</evidence>
<evidence type="ECO:0000256" key="1">
    <source>
        <dbReference type="SAM" id="SignalP"/>
    </source>
</evidence>
<keyword evidence="1" id="KW-0732">Signal</keyword>
<accession>A0A7S4J0Q2</accession>
<dbReference type="AlphaFoldDB" id="A0A7S4J0Q2"/>
<gene>
    <name evidence="2" type="ORF">OAUR00152_LOCUS18852</name>
</gene>
<sequence length="451" mass="48715">MPSRRIVGWVAIVVAIWAEDARSPGRARKRGGLKGVALALSTNDFSPPTKVGVVSSDPINESSGLAASQRNDGVLWTHNDLSDSNRVFAIKAEGGDLLGSFVLEGAIAGDCKYVKCVRGALDFEDISVGPGPIEGASYLYVGDIGSARGSRDNNSTIEVHRVSEPVVDAKGGGNQSATLGNVDTITLKYPGQYYDAETLMVDPLSGDIYIVTKSVYNKVYLARAPHLVDGTPIVLEFMGEMRQRYATGGDVSFNGLEVIIKSASKVHIYMRDTDMELWEAIVRPAEGVPLRYIKEPKGESIAFAKDGGGYFTLSESVRAKTVPLYFYKRGGILPGLEGSQIGSLVPTPPSTPSAALCKDQTTMSDCQNMVTDRGCKWTQKFNTCVIAKRCGHLRSKQACLGSTTYNCAYSHKNTMMQVCTEFSNRCQVAKNRVVCEKNSGCQWNGVACNIK</sequence>